<keyword evidence="1" id="KW-0732">Signal</keyword>
<dbReference type="Gene3D" id="2.30.30.700">
    <property type="entry name" value="SLA1 homology domain 1"/>
    <property type="match status" value="1"/>
</dbReference>
<dbReference type="GO" id="GO:0008092">
    <property type="term" value="F:cytoskeletal protein binding"/>
    <property type="evidence" value="ECO:0007669"/>
    <property type="project" value="InterPro"/>
</dbReference>
<reference evidence="3 4" key="1">
    <citation type="submission" date="2016-12" db="EMBL/GenBank/DDBJ databases">
        <title>Study of bacterial adaptation to deep sea.</title>
        <authorList>
            <person name="Song J."/>
            <person name="Yoshizawa S."/>
            <person name="Kogure K."/>
        </authorList>
    </citation>
    <scope>NUCLEOTIDE SEQUENCE [LARGE SCALE GENOMIC DNA]</scope>
    <source>
        <strain evidence="3 4">SAORIC-165</strain>
    </source>
</reference>
<evidence type="ECO:0000256" key="1">
    <source>
        <dbReference type="SAM" id="SignalP"/>
    </source>
</evidence>
<dbReference type="GO" id="GO:0043130">
    <property type="term" value="F:ubiquitin binding"/>
    <property type="evidence" value="ECO:0007669"/>
    <property type="project" value="InterPro"/>
</dbReference>
<protein>
    <recommendedName>
        <fullName evidence="2">SLA1 homology domain-containing protein</fullName>
    </recommendedName>
</protein>
<feature type="domain" description="SLA1 homology" evidence="2">
    <location>
        <begin position="21"/>
        <end position="71"/>
    </location>
</feature>
<dbReference type="Pfam" id="PF03983">
    <property type="entry name" value="SHD1"/>
    <property type="match status" value="1"/>
</dbReference>
<name>A0A2S7U4U5_9BACT</name>
<gene>
    <name evidence="3" type="ORF">BSZ32_13570</name>
</gene>
<sequence length="71" mass="7986">MKWLSLVTLVSLLTHQGLRAAAAREWTYEKGRKVTATFEGLKDGKVNLAMKNGKVLPFPLKSLSKTDQQWV</sequence>
<dbReference type="GO" id="GO:0042802">
    <property type="term" value="F:identical protein binding"/>
    <property type="evidence" value="ECO:0007669"/>
    <property type="project" value="InterPro"/>
</dbReference>
<dbReference type="Proteomes" id="UP000239907">
    <property type="component" value="Unassembled WGS sequence"/>
</dbReference>
<dbReference type="InterPro" id="IPR007131">
    <property type="entry name" value="SHD1"/>
</dbReference>
<dbReference type="RefSeq" id="WP_165788853.1">
    <property type="nucleotide sequence ID" value="NZ_MQWA01000001.1"/>
</dbReference>
<dbReference type="GO" id="GO:0030674">
    <property type="term" value="F:protein-macromolecule adaptor activity"/>
    <property type="evidence" value="ECO:0007669"/>
    <property type="project" value="InterPro"/>
</dbReference>
<dbReference type="EMBL" id="MQWA01000001">
    <property type="protein sequence ID" value="PQJ29414.1"/>
    <property type="molecule type" value="Genomic_DNA"/>
</dbReference>
<evidence type="ECO:0000313" key="4">
    <source>
        <dbReference type="Proteomes" id="UP000239907"/>
    </source>
</evidence>
<feature type="chain" id="PRO_5015492576" description="SLA1 homology domain-containing protein" evidence="1">
    <location>
        <begin position="21"/>
        <end position="71"/>
    </location>
</feature>
<evidence type="ECO:0000313" key="3">
    <source>
        <dbReference type="EMBL" id="PQJ29414.1"/>
    </source>
</evidence>
<evidence type="ECO:0000259" key="2">
    <source>
        <dbReference type="Pfam" id="PF03983"/>
    </source>
</evidence>
<accession>A0A2S7U4U5</accession>
<keyword evidence="4" id="KW-1185">Reference proteome</keyword>
<dbReference type="AlphaFoldDB" id="A0A2S7U4U5"/>
<proteinExistence type="predicted"/>
<feature type="signal peptide" evidence="1">
    <location>
        <begin position="1"/>
        <end position="20"/>
    </location>
</feature>
<comment type="caution">
    <text evidence="3">The sequence shown here is derived from an EMBL/GenBank/DDBJ whole genome shotgun (WGS) entry which is preliminary data.</text>
</comment>
<organism evidence="3 4">
    <name type="scientific">Rubritalea profundi</name>
    <dbReference type="NCBI Taxonomy" id="1658618"/>
    <lineage>
        <taxon>Bacteria</taxon>
        <taxon>Pseudomonadati</taxon>
        <taxon>Verrucomicrobiota</taxon>
        <taxon>Verrucomicrobiia</taxon>
        <taxon>Verrucomicrobiales</taxon>
        <taxon>Rubritaleaceae</taxon>
        <taxon>Rubritalea</taxon>
    </lineage>
</organism>